<keyword evidence="6" id="KW-0964">Secreted</keyword>
<dbReference type="InterPro" id="IPR041625">
    <property type="entry name" value="Beta-mannosidase_Ig"/>
</dbReference>
<proteinExistence type="inferred from homology"/>
<comment type="catalytic activity">
    <reaction evidence="1">
        <text>Hydrolysis of terminal, non-reducing beta-D-mannose residues in beta-D-mannosides.</text>
        <dbReference type="EC" id="3.2.1.25"/>
    </reaction>
</comment>
<sequence>MKLNENWKLRDFNVGEARDLEVASPDYIDYFWMTTKVPGDVHTTLIERGIIADPFYGHNDQQCRWVEEKVWWYRTVFTWDGEMDAGERMELLFEGLDTFATVYLNGVELGSTDNMFISHSFEATRELKKGKNVLAIKIDPVHLHAKDKMQYYWSGFSKKRIWTRKAQSHYGWDWGPRLVCAGIWKDVHLVKRRHAYVESVFARTVEVTDREATVDVTVDVRAFERGKVYSAYVELLDATGKQVAAESFSLERNTGLVQDGAICANGLAGDVTLRVPNPSLWWTHDLGDPYLYQLKVSLLSESEAVDVHEERFGIRTLELMRRDEEGRHAFTFVLNGVKLFAKGANWIPIDSFIAAVPDARYSHLIRMAKDANMNMLRVWGGGIYERDIFYDECDRLGLLVWQDFMFACALYPDYNQNFMNNVRHEIEQVVKRLRSRTCLAIWCGNNENDWLYEALHASGEIPHPFYGEKIYHELMPALLDTLDPTRLYWPSSPYGGNDHNSREEGDTHNWQVWHGNIEPRVFGEPQVQDYSVEGLSFKKFKGDTTKFASEFGMHASSNRYTLQRNIPESQFYWGSEEMMYRNKDIHHPKGILLMEGYTGAPTNIEEYMNYSMLTQAEGLKYGIEHYRRNKPDTSGALFWQLNDCWPGTSWSVIDYYGLPKAAYHYSRKFFAHVLLTVDHDADQEFVLWALNDRIQNYDDTVQLTVYRMDGTVLSEREFDLSVPANGKVQVASLSEAELTCGADASDVVCVASSGSGATEDNFIYLRDYKDMRFDSAQLRVEVDKAAAVIRVTTDRVARMVKLELDEEWIVLSDNFFDLLPGQTKEISVTQSDGKPIPWETLSVSALNVIGNSARG</sequence>
<keyword evidence="7" id="KW-0378">Hydrolase</keyword>
<evidence type="ECO:0000256" key="10">
    <source>
        <dbReference type="ARBA" id="ARBA00038429"/>
    </source>
</evidence>
<evidence type="ECO:0000256" key="4">
    <source>
        <dbReference type="ARBA" id="ARBA00011738"/>
    </source>
</evidence>
<evidence type="ECO:0000313" key="18">
    <source>
        <dbReference type="Proteomes" id="UP000192940"/>
    </source>
</evidence>
<dbReference type="GO" id="GO:0005975">
    <property type="term" value="P:carbohydrate metabolic process"/>
    <property type="evidence" value="ECO:0007669"/>
    <property type="project" value="InterPro"/>
</dbReference>
<feature type="domain" description="Mannosidase Ig/CBM-like" evidence="15">
    <location>
        <begin position="684"/>
        <end position="770"/>
    </location>
</feature>
<dbReference type="EC" id="3.2.1.25" evidence="5"/>
<dbReference type="AlphaFoldDB" id="A0A1X7HJR3"/>
<comment type="similarity">
    <text evidence="10">Belongs to the glycosyl hydrolase 2 family. Beta-mannosidase B subfamily.</text>
</comment>
<keyword evidence="18" id="KW-1185">Reference proteome</keyword>
<evidence type="ECO:0000256" key="3">
    <source>
        <dbReference type="ARBA" id="ARBA00004740"/>
    </source>
</evidence>
<keyword evidence="8" id="KW-0325">Glycoprotein</keyword>
<dbReference type="GO" id="GO:0004567">
    <property type="term" value="F:beta-mannosidase activity"/>
    <property type="evidence" value="ECO:0007669"/>
    <property type="project" value="UniProtKB-EC"/>
</dbReference>
<evidence type="ECO:0000256" key="9">
    <source>
        <dbReference type="ARBA" id="ARBA00023295"/>
    </source>
</evidence>
<dbReference type="SUPFAM" id="SSF49303">
    <property type="entry name" value="beta-Galactosidase/glucuronidase domain"/>
    <property type="match status" value="3"/>
</dbReference>
<dbReference type="Pfam" id="PF17786">
    <property type="entry name" value="Mannosidase_ig"/>
    <property type="match status" value="1"/>
</dbReference>
<gene>
    <name evidence="17" type="ORF">SAMN05661091_3986</name>
</gene>
<evidence type="ECO:0000256" key="1">
    <source>
        <dbReference type="ARBA" id="ARBA00000829"/>
    </source>
</evidence>
<evidence type="ECO:0000256" key="7">
    <source>
        <dbReference type="ARBA" id="ARBA00022801"/>
    </source>
</evidence>
<dbReference type="InterPro" id="IPR054593">
    <property type="entry name" value="Beta-mannosidase-like_N2"/>
</dbReference>
<evidence type="ECO:0000259" key="15">
    <source>
        <dbReference type="Pfam" id="PF17786"/>
    </source>
</evidence>
<dbReference type="Gene3D" id="3.20.20.80">
    <property type="entry name" value="Glycosidases"/>
    <property type="match status" value="1"/>
</dbReference>
<dbReference type="Pfam" id="PF17753">
    <property type="entry name" value="Ig_mannosidase"/>
    <property type="match status" value="1"/>
</dbReference>
<organism evidence="17 18">
    <name type="scientific">Paenibacillus uliginis N3/975</name>
    <dbReference type="NCBI Taxonomy" id="1313296"/>
    <lineage>
        <taxon>Bacteria</taxon>
        <taxon>Bacillati</taxon>
        <taxon>Bacillota</taxon>
        <taxon>Bacilli</taxon>
        <taxon>Bacillales</taxon>
        <taxon>Paenibacillaceae</taxon>
        <taxon>Paenibacillus</taxon>
    </lineage>
</organism>
<dbReference type="SUPFAM" id="SSF49785">
    <property type="entry name" value="Galactose-binding domain-like"/>
    <property type="match status" value="1"/>
</dbReference>
<dbReference type="SUPFAM" id="SSF51445">
    <property type="entry name" value="(Trans)glycosidases"/>
    <property type="match status" value="1"/>
</dbReference>
<evidence type="ECO:0000256" key="5">
    <source>
        <dbReference type="ARBA" id="ARBA00012754"/>
    </source>
</evidence>
<evidence type="ECO:0000256" key="6">
    <source>
        <dbReference type="ARBA" id="ARBA00022525"/>
    </source>
</evidence>
<keyword evidence="9" id="KW-0326">Glycosidase</keyword>
<dbReference type="Pfam" id="PF22666">
    <property type="entry name" value="Glyco_hydro_2_N2"/>
    <property type="match status" value="1"/>
</dbReference>
<dbReference type="InterPro" id="IPR041447">
    <property type="entry name" value="Mannosidase_ig"/>
</dbReference>
<dbReference type="PANTHER" id="PTHR43730">
    <property type="entry name" value="BETA-MANNOSIDASE"/>
    <property type="match status" value="1"/>
</dbReference>
<reference evidence="17 18" key="1">
    <citation type="submission" date="2017-04" db="EMBL/GenBank/DDBJ databases">
        <authorList>
            <person name="Afonso C.L."/>
            <person name="Miller P.J."/>
            <person name="Scott M.A."/>
            <person name="Spackman E."/>
            <person name="Goraichik I."/>
            <person name="Dimitrov K.M."/>
            <person name="Suarez D.L."/>
            <person name="Swayne D.E."/>
        </authorList>
    </citation>
    <scope>NUCLEOTIDE SEQUENCE [LARGE SCALE GENOMIC DNA]</scope>
    <source>
        <strain evidence="17 18">N3/975</strain>
    </source>
</reference>
<dbReference type="EMBL" id="LT840184">
    <property type="protein sequence ID" value="SMF87878.1"/>
    <property type="molecule type" value="Genomic_DNA"/>
</dbReference>
<evidence type="ECO:0000256" key="8">
    <source>
        <dbReference type="ARBA" id="ARBA00023180"/>
    </source>
</evidence>
<feature type="domain" description="Beta-mannosidase-like galactose-binding" evidence="16">
    <location>
        <begin position="21"/>
        <end position="185"/>
    </location>
</feature>
<dbReference type="InterPro" id="IPR036156">
    <property type="entry name" value="Beta-gal/glucu_dom_sf"/>
</dbReference>
<dbReference type="InterPro" id="IPR013783">
    <property type="entry name" value="Ig-like_fold"/>
</dbReference>
<dbReference type="InterPro" id="IPR050887">
    <property type="entry name" value="Beta-mannosidase_GH2"/>
</dbReference>
<dbReference type="Pfam" id="PF00703">
    <property type="entry name" value="Glyco_hydro_2"/>
    <property type="match status" value="1"/>
</dbReference>
<evidence type="ECO:0000256" key="11">
    <source>
        <dbReference type="ARBA" id="ARBA00041069"/>
    </source>
</evidence>
<dbReference type="RefSeq" id="WP_208914778.1">
    <property type="nucleotide sequence ID" value="NZ_LT840184.1"/>
</dbReference>
<dbReference type="InterPro" id="IPR006102">
    <property type="entry name" value="Ig-like_GH2"/>
</dbReference>
<evidence type="ECO:0000259" key="16">
    <source>
        <dbReference type="Pfam" id="PF22666"/>
    </source>
</evidence>
<dbReference type="InterPro" id="IPR008979">
    <property type="entry name" value="Galactose-bd-like_sf"/>
</dbReference>
<feature type="domain" description="Beta-mannosidase Ig-fold" evidence="14">
    <location>
        <begin position="776"/>
        <end position="834"/>
    </location>
</feature>
<name>A0A1X7HJR3_9BACL</name>
<feature type="domain" description="Glycoside hydrolase family 2 immunoglobulin-like beta-sandwich" evidence="13">
    <location>
        <begin position="195"/>
        <end position="315"/>
    </location>
</feature>
<evidence type="ECO:0000259" key="14">
    <source>
        <dbReference type="Pfam" id="PF17753"/>
    </source>
</evidence>
<dbReference type="FunFam" id="3.20.20.80:FF:000050">
    <property type="entry name" value="Beta-mannosidase B"/>
    <property type="match status" value="1"/>
</dbReference>
<comment type="subcellular location">
    <subcellularLocation>
        <location evidence="2">Secreted</location>
    </subcellularLocation>
</comment>
<evidence type="ECO:0000256" key="12">
    <source>
        <dbReference type="ARBA" id="ARBA00041614"/>
    </source>
</evidence>
<dbReference type="Proteomes" id="UP000192940">
    <property type="component" value="Chromosome I"/>
</dbReference>
<accession>A0A1X7HJR3</accession>
<dbReference type="InterPro" id="IPR017853">
    <property type="entry name" value="GH"/>
</dbReference>
<dbReference type="GO" id="GO:0006516">
    <property type="term" value="P:glycoprotein catabolic process"/>
    <property type="evidence" value="ECO:0007669"/>
    <property type="project" value="TreeGrafter"/>
</dbReference>
<comment type="subunit">
    <text evidence="4">Homodimer.</text>
</comment>
<dbReference type="Gene3D" id="2.60.120.260">
    <property type="entry name" value="Galactose-binding domain-like"/>
    <property type="match status" value="1"/>
</dbReference>
<evidence type="ECO:0000259" key="13">
    <source>
        <dbReference type="Pfam" id="PF00703"/>
    </source>
</evidence>
<evidence type="ECO:0000313" key="17">
    <source>
        <dbReference type="EMBL" id="SMF87878.1"/>
    </source>
</evidence>
<dbReference type="PANTHER" id="PTHR43730:SF1">
    <property type="entry name" value="BETA-MANNOSIDASE"/>
    <property type="match status" value="1"/>
</dbReference>
<comment type="pathway">
    <text evidence="3">Glycan metabolism; N-glycan degradation.</text>
</comment>
<dbReference type="Gene3D" id="2.60.40.10">
    <property type="entry name" value="Immunoglobulins"/>
    <property type="match status" value="2"/>
</dbReference>
<evidence type="ECO:0000256" key="2">
    <source>
        <dbReference type="ARBA" id="ARBA00004613"/>
    </source>
</evidence>
<dbReference type="STRING" id="1313296.SAMN05661091_3986"/>
<protein>
    <recommendedName>
        <fullName evidence="11">Beta-mannosidase B</fullName>
        <ecNumber evidence="5">3.2.1.25</ecNumber>
    </recommendedName>
    <alternativeName>
        <fullName evidence="12">Mannanase B</fullName>
    </alternativeName>
</protein>
<dbReference type="GO" id="GO:0005576">
    <property type="term" value="C:extracellular region"/>
    <property type="evidence" value="ECO:0007669"/>
    <property type="project" value="UniProtKB-SubCell"/>
</dbReference>